<proteinExistence type="predicted"/>
<sequence length="1004" mass="110969">MQCTSFLPGCYSTRNLRVGANGGTWASYNNDTTLKSGYSYNVFLPPPATDQYLGYDKEILRQTMLKHEATFRDQVQALHRLYRRQRELMDEIRRRELYKNQRQLQTSQSNPFLSQNSSEYPKSAWHVPSLPWVNPAGSRPSILGSENCQAALTFNELKSMQTGFYPAQTEDGSKDGCRKSKKRMLDLELPADEYIDSEGEGFGEEKVSEVPCCPPTRMSEALPKSDFPCSGAFNSILQGGSSSSDLFSRKTNDLADLNEPAQLEDAEIPNSVTNILGSDTYHREIPRWDYDLSEKSTSGFQVSPKEIAPSIHTRRDVEAFSKFIHLAKDTQRELLLHNDEDVQSRSNLNTLPQISSPGKLPTPSKPLKVELLAVPASVNLLDKCDRKLCSEKTIFSLETSERNHDLSNENNPGLVNSCIPSSSNQLALQSDLAKSELSSLSYRIKPMCYLRQNPTAVQALPCFNVPVSKDSNSKSSEGSPGLNGNMFHLSRNLRCSPSVGSISPLENSFCLGSQSDSRAFDAFPTSISINHNANDSASELHKHTKCFHGSDGKDVNSAKTLDLNFMPPNGVKKIEDFLEGLPWLRAKPDCNGKLNKEREDLTQMDSGSSQAFPTSICYVEGKRLETSDCTSGEKILFSSNFDKPHVSCSKPSEDKDMENSEKVGVPAIELGKQCSKDDLVMKMGVDNEFSGVGNHIDLNSCINEDESSPTHTVPSMIVKTLTEIDLEAPVSPENKECSPPRRESEENQLETPPQMSKQEHGNPQEELVRMAAEAIVLISSSGFQKLFLETACVVSESSHSDSLHWFAGIVSSLASDLDQDGIVLRGDGGGDHRELLSDVSDYFEIMTLMLTETKLEEYCCKSNGQKEEETGAILSQNQPRRGRTRRGRQQKDFETVLPCLASLSRHEVTEDIQIIGGLMEAVGTPLETGLGRRNAVRNGGARVRRSSISPSNVVESTVSSSVKQQSNDISELASVEISLTGWGKTNRRRRGPRLPASKCLNFSC</sequence>
<organism evidence="2 3">
    <name type="scientific">Nyssa sinensis</name>
    <dbReference type="NCBI Taxonomy" id="561372"/>
    <lineage>
        <taxon>Eukaryota</taxon>
        <taxon>Viridiplantae</taxon>
        <taxon>Streptophyta</taxon>
        <taxon>Embryophyta</taxon>
        <taxon>Tracheophyta</taxon>
        <taxon>Spermatophyta</taxon>
        <taxon>Magnoliopsida</taxon>
        <taxon>eudicotyledons</taxon>
        <taxon>Gunneridae</taxon>
        <taxon>Pentapetalae</taxon>
        <taxon>asterids</taxon>
        <taxon>Cornales</taxon>
        <taxon>Nyssaceae</taxon>
        <taxon>Nyssa</taxon>
    </lineage>
</organism>
<feature type="region of interest" description="Disordered" evidence="1">
    <location>
        <begin position="728"/>
        <end position="763"/>
    </location>
</feature>
<dbReference type="InterPro" id="IPR008581">
    <property type="entry name" value="DUF863_pln"/>
</dbReference>
<feature type="region of interest" description="Disordered" evidence="1">
    <location>
        <begin position="869"/>
        <end position="890"/>
    </location>
</feature>
<evidence type="ECO:0000256" key="1">
    <source>
        <dbReference type="SAM" id="MobiDB-lite"/>
    </source>
</evidence>
<protein>
    <submittedName>
        <fullName evidence="2">Uncharacterized protein</fullName>
    </submittedName>
</protein>
<dbReference type="Proteomes" id="UP000325577">
    <property type="component" value="Linkage Group LG13"/>
</dbReference>
<dbReference type="OrthoDB" id="630817at2759"/>
<feature type="compositionally biased region" description="Basic and acidic residues" evidence="1">
    <location>
        <begin position="733"/>
        <end position="745"/>
    </location>
</feature>
<dbReference type="Pfam" id="PF05904">
    <property type="entry name" value="DUF863"/>
    <property type="match status" value="1"/>
</dbReference>
<keyword evidence="3" id="KW-1185">Reference proteome</keyword>
<accession>A0A5J5BE34</accession>
<dbReference type="EMBL" id="CM018036">
    <property type="protein sequence ID" value="KAA8540999.1"/>
    <property type="molecule type" value="Genomic_DNA"/>
</dbReference>
<evidence type="ECO:0000313" key="3">
    <source>
        <dbReference type="Proteomes" id="UP000325577"/>
    </source>
</evidence>
<gene>
    <name evidence="2" type="ORF">F0562_024863</name>
</gene>
<dbReference type="PANTHER" id="PTHR33167:SF18">
    <property type="entry name" value="GB|AAF67766.1"/>
    <property type="match status" value="1"/>
</dbReference>
<dbReference type="PANTHER" id="PTHR33167">
    <property type="entry name" value="TRANSCRIPTION FACTOR, PUTATIVE (DUF863)-RELATED"/>
    <property type="match status" value="1"/>
</dbReference>
<reference evidence="2 3" key="1">
    <citation type="submission" date="2019-09" db="EMBL/GenBank/DDBJ databases">
        <title>A chromosome-level genome assembly of the Chinese tupelo Nyssa sinensis.</title>
        <authorList>
            <person name="Yang X."/>
            <person name="Kang M."/>
            <person name="Yang Y."/>
            <person name="Xiong H."/>
            <person name="Wang M."/>
            <person name="Zhang Z."/>
            <person name="Wang Z."/>
            <person name="Wu H."/>
            <person name="Ma T."/>
            <person name="Liu J."/>
            <person name="Xi Z."/>
        </authorList>
    </citation>
    <scope>NUCLEOTIDE SEQUENCE [LARGE SCALE GENOMIC DNA]</scope>
    <source>
        <strain evidence="2">J267</strain>
        <tissue evidence="2">Leaf</tissue>
    </source>
</reference>
<evidence type="ECO:0000313" key="2">
    <source>
        <dbReference type="EMBL" id="KAA8540999.1"/>
    </source>
</evidence>
<name>A0A5J5BE34_9ASTE</name>
<dbReference type="AlphaFoldDB" id="A0A5J5BE34"/>